<dbReference type="Pfam" id="PF18317">
    <property type="entry name" value="SDH_C"/>
    <property type="match status" value="1"/>
</dbReference>
<accession>A0A1S1VA41</accession>
<feature type="domain" description="Shikimate dehydrogenase substrate binding N-terminal" evidence="12">
    <location>
        <begin position="12"/>
        <end position="94"/>
    </location>
</feature>
<feature type="binding site" evidence="10">
    <location>
        <position position="92"/>
    </location>
    <ligand>
        <name>shikimate</name>
        <dbReference type="ChEBI" id="CHEBI:36208"/>
    </ligand>
</feature>
<dbReference type="PANTHER" id="PTHR21089:SF1">
    <property type="entry name" value="BIFUNCTIONAL 3-DEHYDROQUINATE DEHYDRATASE_SHIKIMATE DEHYDROGENASE, CHLOROPLASTIC"/>
    <property type="match status" value="1"/>
</dbReference>
<dbReference type="InterPro" id="IPR046346">
    <property type="entry name" value="Aminoacid_DH-like_N_sf"/>
</dbReference>
<dbReference type="GO" id="GO:0052734">
    <property type="term" value="F:shikimate 3-dehydrogenase (NAD+) activity"/>
    <property type="evidence" value="ECO:0007669"/>
    <property type="project" value="RHEA"/>
</dbReference>
<evidence type="ECO:0000256" key="5">
    <source>
        <dbReference type="ARBA" id="ARBA00023141"/>
    </source>
</evidence>
<evidence type="ECO:0000256" key="2">
    <source>
        <dbReference type="ARBA" id="ARBA00022605"/>
    </source>
</evidence>
<feature type="binding site" evidence="10">
    <location>
        <begin position="155"/>
        <end position="160"/>
    </location>
    <ligand>
        <name>NADP(+)</name>
        <dbReference type="ChEBI" id="CHEBI:58349"/>
    </ligand>
</feature>
<evidence type="ECO:0000256" key="1">
    <source>
        <dbReference type="ARBA" id="ARBA00004871"/>
    </source>
</evidence>
<feature type="binding site" evidence="10">
    <location>
        <position position="107"/>
    </location>
    <ligand>
        <name>shikimate</name>
        <dbReference type="ChEBI" id="CHEBI:36208"/>
    </ligand>
</feature>
<evidence type="ECO:0000256" key="8">
    <source>
        <dbReference type="ARBA" id="ARBA00052329"/>
    </source>
</evidence>
<dbReference type="EC" id="1.1.1.25" evidence="10"/>
<dbReference type="AlphaFoldDB" id="A0A1S1VA41"/>
<dbReference type="PANTHER" id="PTHR21089">
    <property type="entry name" value="SHIKIMATE DEHYDROGENASE"/>
    <property type="match status" value="1"/>
</dbReference>
<dbReference type="STRING" id="39480.EUAN_07810"/>
<comment type="catalytic activity">
    <reaction evidence="8">
        <text>shikimate + NAD(+) = 3-dehydroshikimate + NADH + H(+)</text>
        <dbReference type="Rhea" id="RHEA:17741"/>
        <dbReference type="ChEBI" id="CHEBI:15378"/>
        <dbReference type="ChEBI" id="CHEBI:16630"/>
        <dbReference type="ChEBI" id="CHEBI:36208"/>
        <dbReference type="ChEBI" id="CHEBI:57540"/>
        <dbReference type="ChEBI" id="CHEBI:57945"/>
    </reaction>
</comment>
<evidence type="ECO:0000259" key="11">
    <source>
        <dbReference type="Pfam" id="PF01488"/>
    </source>
</evidence>
<evidence type="ECO:0000256" key="3">
    <source>
        <dbReference type="ARBA" id="ARBA00022857"/>
    </source>
</evidence>
<dbReference type="InterPro" id="IPR013708">
    <property type="entry name" value="Shikimate_DH-bd_N"/>
</dbReference>
<dbReference type="FunFam" id="3.40.50.720:FF:000086">
    <property type="entry name" value="Quinate/shikimate dehydrogenase"/>
    <property type="match status" value="1"/>
</dbReference>
<evidence type="ECO:0000313" key="15">
    <source>
        <dbReference type="Proteomes" id="UP000180254"/>
    </source>
</evidence>
<feature type="binding site" evidence="10">
    <location>
        <position position="223"/>
    </location>
    <ligand>
        <name>shikimate</name>
        <dbReference type="ChEBI" id="CHEBI:36208"/>
    </ligand>
</feature>
<dbReference type="GO" id="GO:0019632">
    <property type="term" value="P:shikimate metabolic process"/>
    <property type="evidence" value="ECO:0007669"/>
    <property type="project" value="InterPro"/>
</dbReference>
<evidence type="ECO:0000256" key="6">
    <source>
        <dbReference type="ARBA" id="ARBA00049442"/>
    </source>
</evidence>
<evidence type="ECO:0000259" key="13">
    <source>
        <dbReference type="Pfam" id="PF18317"/>
    </source>
</evidence>
<dbReference type="GO" id="GO:0030266">
    <property type="term" value="F:quinate 3-dehydrogenase (NAD+) activity"/>
    <property type="evidence" value="ECO:0007669"/>
    <property type="project" value="UniProtKB-EC"/>
</dbReference>
<dbReference type="Pfam" id="PF01488">
    <property type="entry name" value="Shikimate_DH"/>
    <property type="match status" value="1"/>
</dbReference>
<feature type="domain" description="Quinate/shikimate 5-dehydrogenase/glutamyl-tRNA reductase" evidence="11">
    <location>
        <begin position="118"/>
        <end position="195"/>
    </location>
</feature>
<reference evidence="14 15" key="1">
    <citation type="submission" date="2016-09" db="EMBL/GenBank/DDBJ databases">
        <title>Genome sequence of Eubacterium angustum.</title>
        <authorList>
            <person name="Poehlein A."/>
            <person name="Daniel R."/>
        </authorList>
    </citation>
    <scope>NUCLEOTIDE SEQUENCE [LARGE SCALE GENOMIC DNA]</scope>
    <source>
        <strain evidence="14 15">DSM 1989</strain>
    </source>
</reference>
<dbReference type="InterPro" id="IPR022893">
    <property type="entry name" value="Shikimate_DH_fam"/>
</dbReference>
<feature type="binding site" evidence="10">
    <location>
        <position position="244"/>
    </location>
    <ligand>
        <name>NADP(+)</name>
        <dbReference type="ChEBI" id="CHEBI:58349"/>
    </ligand>
</feature>
<dbReference type="InterPro" id="IPR036291">
    <property type="entry name" value="NAD(P)-bd_dom_sf"/>
</dbReference>
<dbReference type="RefSeq" id="WP_071061884.1">
    <property type="nucleotide sequence ID" value="NZ_MKIE01000002.1"/>
</dbReference>
<comment type="pathway">
    <text evidence="1 10">Metabolic intermediate biosynthesis; chorismate biosynthesis; chorismate from D-erythrose 4-phosphate and phosphoenolpyruvate: step 4/7.</text>
</comment>
<gene>
    <name evidence="10 14" type="primary">aroE</name>
    <name evidence="14" type="ORF">EUAN_07810</name>
</gene>
<keyword evidence="15" id="KW-1185">Reference proteome</keyword>
<dbReference type="NCBIfam" id="NF001319">
    <property type="entry name" value="PRK00258.3-3"/>
    <property type="match status" value="1"/>
</dbReference>
<organism evidence="14 15">
    <name type="scientific">Andreesenia angusta</name>
    <dbReference type="NCBI Taxonomy" id="39480"/>
    <lineage>
        <taxon>Bacteria</taxon>
        <taxon>Bacillati</taxon>
        <taxon>Bacillota</taxon>
        <taxon>Tissierellia</taxon>
        <taxon>Tissierellales</taxon>
        <taxon>Gottschalkiaceae</taxon>
        <taxon>Andreesenia</taxon>
    </lineage>
</organism>
<feature type="binding site" evidence="10">
    <location>
        <begin position="131"/>
        <end position="135"/>
    </location>
    <ligand>
        <name>NADP(+)</name>
        <dbReference type="ChEBI" id="CHEBI:58349"/>
    </ligand>
</feature>
<dbReference type="SUPFAM" id="SSF51735">
    <property type="entry name" value="NAD(P)-binding Rossmann-fold domains"/>
    <property type="match status" value="1"/>
</dbReference>
<feature type="domain" description="SDH C-terminal" evidence="13">
    <location>
        <begin position="244"/>
        <end position="271"/>
    </location>
</feature>
<comment type="catalytic activity">
    <reaction evidence="7">
        <text>L-quinate + NAD(+) = 3-dehydroquinate + NADH + H(+)</text>
        <dbReference type="Rhea" id="RHEA:22364"/>
        <dbReference type="ChEBI" id="CHEBI:15378"/>
        <dbReference type="ChEBI" id="CHEBI:29751"/>
        <dbReference type="ChEBI" id="CHEBI:32364"/>
        <dbReference type="ChEBI" id="CHEBI:57540"/>
        <dbReference type="ChEBI" id="CHEBI:57945"/>
        <dbReference type="EC" id="1.1.1.24"/>
    </reaction>
</comment>
<feature type="binding site" evidence="10">
    <location>
        <position position="251"/>
    </location>
    <ligand>
        <name>shikimate</name>
        <dbReference type="ChEBI" id="CHEBI:36208"/>
    </ligand>
</feature>
<evidence type="ECO:0000256" key="10">
    <source>
        <dbReference type="HAMAP-Rule" id="MF_00222"/>
    </source>
</evidence>
<comment type="caution">
    <text evidence="14">The sequence shown here is derived from an EMBL/GenBank/DDBJ whole genome shotgun (WGS) entry which is preliminary data.</text>
</comment>
<keyword evidence="2 10" id="KW-0028">Amino-acid biosynthesis</keyword>
<evidence type="ECO:0000256" key="4">
    <source>
        <dbReference type="ARBA" id="ARBA00023002"/>
    </source>
</evidence>
<comment type="similarity">
    <text evidence="10">Belongs to the shikimate dehydrogenase family.</text>
</comment>
<evidence type="ECO:0000256" key="9">
    <source>
        <dbReference type="ARBA" id="ARBA00060613"/>
    </source>
</evidence>
<dbReference type="GO" id="GO:0009073">
    <property type="term" value="P:aromatic amino acid family biosynthetic process"/>
    <property type="evidence" value="ECO:0007669"/>
    <property type="project" value="UniProtKB-KW"/>
</dbReference>
<dbReference type="Proteomes" id="UP000180254">
    <property type="component" value="Unassembled WGS sequence"/>
</dbReference>
<dbReference type="EMBL" id="MKIE01000002">
    <property type="protein sequence ID" value="OHW62997.1"/>
    <property type="molecule type" value="Genomic_DNA"/>
</dbReference>
<evidence type="ECO:0000256" key="7">
    <source>
        <dbReference type="ARBA" id="ARBA00051639"/>
    </source>
</evidence>
<dbReference type="OrthoDB" id="9792692at2"/>
<comment type="catalytic activity">
    <reaction evidence="6 10">
        <text>shikimate + NADP(+) = 3-dehydroshikimate + NADPH + H(+)</text>
        <dbReference type="Rhea" id="RHEA:17737"/>
        <dbReference type="ChEBI" id="CHEBI:15378"/>
        <dbReference type="ChEBI" id="CHEBI:16630"/>
        <dbReference type="ChEBI" id="CHEBI:36208"/>
        <dbReference type="ChEBI" id="CHEBI:57783"/>
        <dbReference type="ChEBI" id="CHEBI:58349"/>
        <dbReference type="EC" id="1.1.1.25"/>
    </reaction>
</comment>
<keyword evidence="3 10" id="KW-0521">NADP</keyword>
<protein>
    <recommendedName>
        <fullName evidence="10">Shikimate dehydrogenase (NADP(+))</fullName>
        <shortName evidence="10">SDH</shortName>
        <ecNumber evidence="10">1.1.1.25</ecNumber>
    </recommendedName>
</protein>
<feature type="binding site" evidence="10">
    <location>
        <begin position="20"/>
        <end position="22"/>
    </location>
    <ligand>
        <name>shikimate</name>
        <dbReference type="ChEBI" id="CHEBI:36208"/>
    </ligand>
</feature>
<dbReference type="GO" id="GO:0004764">
    <property type="term" value="F:shikimate 3-dehydrogenase (NADP+) activity"/>
    <property type="evidence" value="ECO:0007669"/>
    <property type="project" value="UniProtKB-UniRule"/>
</dbReference>
<keyword evidence="5 10" id="KW-0057">Aromatic amino acid biosynthesis</keyword>
<feature type="binding site" evidence="10">
    <location>
        <position position="67"/>
    </location>
    <ligand>
        <name>shikimate</name>
        <dbReference type="ChEBI" id="CHEBI:36208"/>
    </ligand>
</feature>
<dbReference type="GO" id="GO:0050661">
    <property type="term" value="F:NADP binding"/>
    <property type="evidence" value="ECO:0007669"/>
    <property type="project" value="InterPro"/>
</dbReference>
<keyword evidence="4 10" id="KW-0560">Oxidoreductase</keyword>
<dbReference type="InterPro" id="IPR041121">
    <property type="entry name" value="SDH_C"/>
</dbReference>
<dbReference type="GO" id="GO:0009423">
    <property type="term" value="P:chorismate biosynthetic process"/>
    <property type="evidence" value="ECO:0007669"/>
    <property type="project" value="UniProtKB-UniRule"/>
</dbReference>
<dbReference type="CDD" id="cd01065">
    <property type="entry name" value="NAD_bind_Shikimate_DH"/>
    <property type="match status" value="1"/>
</dbReference>
<comment type="pathway">
    <text evidence="9">Aromatic compound metabolism; 3,4-dihydroxybenzoate biosynthesis; 3-dehydroquinate from D-quinate (NAD(+) route).</text>
</comment>
<dbReference type="UniPathway" id="UPA00053">
    <property type="reaction ID" value="UER00087"/>
</dbReference>
<dbReference type="Gene3D" id="3.40.50.10860">
    <property type="entry name" value="Leucine Dehydrogenase, chain A, domain 1"/>
    <property type="match status" value="1"/>
</dbReference>
<feature type="binding site" evidence="10">
    <location>
        <position position="83"/>
    </location>
    <ligand>
        <name>NADP(+)</name>
        <dbReference type="ChEBI" id="CHEBI:58349"/>
    </ligand>
</feature>
<dbReference type="InterPro" id="IPR006151">
    <property type="entry name" value="Shikm_DH/Glu-tRNA_Rdtase"/>
</dbReference>
<feature type="active site" description="Proton acceptor" evidence="10">
    <location>
        <position position="71"/>
    </location>
</feature>
<sequence length="276" mass="30164">MKIDSNTGLYCLIGDPVEKSLSPEIHNLSFKLNGIDGAYLALRVKPQDLGEALGGVRALGIKGINVTIPHKVEILKYLDELDEEAELLGAVNTVKNVDGKLKGYNTDGRGFVELLRSSGVELKGKRVLMLGAGGASRAIAISLGLEGVSEICVFNRTEEKSKALAEEISSKIQGVSAVYKLSDPKNYDLAINCTSVGMHPDVSRVPFDVELLSEHCIVADIVYKPLRTEFLARAEARGLKIVEGLGMLINQALLSEEIWTERDIEKEKVLEEFKKR</sequence>
<evidence type="ECO:0000259" key="12">
    <source>
        <dbReference type="Pfam" id="PF08501"/>
    </source>
</evidence>
<comment type="function">
    <text evidence="10">Involved in the biosynthesis of the chorismate, which leads to the biosynthesis of aromatic amino acids. Catalyzes the reversible NADPH linked reduction of 3-dehydroshikimate (DHSA) to yield shikimate (SA).</text>
</comment>
<comment type="subunit">
    <text evidence="10">Homodimer.</text>
</comment>
<dbReference type="NCBIfam" id="TIGR00507">
    <property type="entry name" value="aroE"/>
    <property type="match status" value="1"/>
</dbReference>
<name>A0A1S1VA41_9FIRM</name>
<dbReference type="Gene3D" id="3.40.50.720">
    <property type="entry name" value="NAD(P)-binding Rossmann-like Domain"/>
    <property type="match status" value="1"/>
</dbReference>
<dbReference type="SUPFAM" id="SSF53223">
    <property type="entry name" value="Aminoacid dehydrogenase-like, N-terminal domain"/>
    <property type="match status" value="1"/>
</dbReference>
<proteinExistence type="inferred from homology"/>
<feature type="binding site" evidence="10">
    <location>
        <position position="221"/>
    </location>
    <ligand>
        <name>NADP(+)</name>
        <dbReference type="ChEBI" id="CHEBI:58349"/>
    </ligand>
</feature>
<dbReference type="InterPro" id="IPR011342">
    <property type="entry name" value="Shikimate_DH"/>
</dbReference>
<evidence type="ECO:0000313" key="14">
    <source>
        <dbReference type="EMBL" id="OHW62997.1"/>
    </source>
</evidence>
<dbReference type="GO" id="GO:0008652">
    <property type="term" value="P:amino acid biosynthetic process"/>
    <property type="evidence" value="ECO:0007669"/>
    <property type="project" value="UniProtKB-KW"/>
</dbReference>
<dbReference type="HAMAP" id="MF_00222">
    <property type="entry name" value="Shikimate_DH_AroE"/>
    <property type="match status" value="1"/>
</dbReference>
<dbReference type="Pfam" id="PF08501">
    <property type="entry name" value="Shikimate_dh_N"/>
    <property type="match status" value="1"/>
</dbReference>